<keyword evidence="3 7" id="KW-0808">Transferase</keyword>
<reference evidence="9 10" key="1">
    <citation type="submission" date="2020-11" db="EMBL/GenBank/DDBJ databases">
        <title>Kefir isolates.</title>
        <authorList>
            <person name="Marcisauskas S."/>
            <person name="Kim Y."/>
            <person name="Blasche S."/>
        </authorList>
    </citation>
    <scope>NUCLEOTIDE SEQUENCE [LARGE SCALE GENOMIC DNA]</scope>
    <source>
        <strain evidence="9 10">KR</strain>
    </source>
</reference>
<organism evidence="9 10">
    <name type="scientific">Rhodotorula mucilaginosa</name>
    <name type="common">Yeast</name>
    <name type="synonym">Rhodotorula rubra</name>
    <dbReference type="NCBI Taxonomy" id="5537"/>
    <lineage>
        <taxon>Eukaryota</taxon>
        <taxon>Fungi</taxon>
        <taxon>Dikarya</taxon>
        <taxon>Basidiomycota</taxon>
        <taxon>Pucciniomycotina</taxon>
        <taxon>Microbotryomycetes</taxon>
        <taxon>Sporidiobolales</taxon>
        <taxon>Sporidiobolaceae</taxon>
        <taxon>Rhodotorula</taxon>
    </lineage>
</organism>
<dbReference type="Proteomes" id="UP000777482">
    <property type="component" value="Unassembled WGS sequence"/>
</dbReference>
<evidence type="ECO:0000313" key="10">
    <source>
        <dbReference type="Proteomes" id="UP000777482"/>
    </source>
</evidence>
<dbReference type="Gene3D" id="3.40.50.10240">
    <property type="entry name" value="Thiamin pyrophosphokinase, catalytic domain"/>
    <property type="match status" value="1"/>
</dbReference>
<dbReference type="EC" id="2.7.6.2" evidence="7"/>
<proteinExistence type="inferred from homology"/>
<keyword evidence="4 7" id="KW-0547">Nucleotide-binding</keyword>
<comment type="caution">
    <text evidence="9">The sequence shown here is derived from an EMBL/GenBank/DDBJ whole genome shotgun (WGS) entry which is preliminary data.</text>
</comment>
<dbReference type="EMBL" id="PUHQ01000031">
    <property type="protein sequence ID" value="KAG0661830.1"/>
    <property type="molecule type" value="Genomic_DNA"/>
</dbReference>
<dbReference type="SUPFAM" id="SSF63862">
    <property type="entry name" value="Thiamin pyrophosphokinase, substrate-binding domain"/>
    <property type="match status" value="1"/>
</dbReference>
<comment type="similarity">
    <text evidence="2 7">Belongs to the thiamine pyrophosphokinase family.</text>
</comment>
<dbReference type="GO" id="GO:0030975">
    <property type="term" value="F:thiamine binding"/>
    <property type="evidence" value="ECO:0007669"/>
    <property type="project" value="UniProtKB-UniRule"/>
</dbReference>
<feature type="domain" description="Thiamin pyrophosphokinase thiamin-binding" evidence="8">
    <location>
        <begin position="234"/>
        <end position="304"/>
    </location>
</feature>
<dbReference type="GO" id="GO:0016301">
    <property type="term" value="F:kinase activity"/>
    <property type="evidence" value="ECO:0007669"/>
    <property type="project" value="UniProtKB-UniRule"/>
</dbReference>
<dbReference type="PIRSF" id="PIRSF031057">
    <property type="entry name" value="Thiamin_pyrophosphokinase"/>
    <property type="match status" value="1"/>
</dbReference>
<comment type="catalytic activity">
    <reaction evidence="7">
        <text>thiamine + ATP = thiamine diphosphate + AMP + H(+)</text>
        <dbReference type="Rhea" id="RHEA:11576"/>
        <dbReference type="ChEBI" id="CHEBI:15378"/>
        <dbReference type="ChEBI" id="CHEBI:18385"/>
        <dbReference type="ChEBI" id="CHEBI:30616"/>
        <dbReference type="ChEBI" id="CHEBI:58937"/>
        <dbReference type="ChEBI" id="CHEBI:456215"/>
    </reaction>
</comment>
<evidence type="ECO:0000256" key="4">
    <source>
        <dbReference type="ARBA" id="ARBA00022741"/>
    </source>
</evidence>
<dbReference type="OrthoDB" id="25149at2759"/>
<keyword evidence="6 7" id="KW-0067">ATP-binding</keyword>
<evidence type="ECO:0000256" key="1">
    <source>
        <dbReference type="ARBA" id="ARBA00005078"/>
    </source>
</evidence>
<dbReference type="PANTHER" id="PTHR13622">
    <property type="entry name" value="THIAMIN PYROPHOSPHOKINASE"/>
    <property type="match status" value="1"/>
</dbReference>
<evidence type="ECO:0000256" key="5">
    <source>
        <dbReference type="ARBA" id="ARBA00022777"/>
    </source>
</evidence>
<protein>
    <recommendedName>
        <fullName evidence="7">Thiamine pyrophosphokinase</fullName>
        <ecNumber evidence="7">2.7.6.2</ecNumber>
    </recommendedName>
</protein>
<dbReference type="SUPFAM" id="SSF63999">
    <property type="entry name" value="Thiamin pyrophosphokinase, catalytic domain"/>
    <property type="match status" value="1"/>
</dbReference>
<evidence type="ECO:0000313" key="9">
    <source>
        <dbReference type="EMBL" id="KAG0661830.1"/>
    </source>
</evidence>
<dbReference type="InterPro" id="IPR036371">
    <property type="entry name" value="TPK_B1-bd_sf"/>
</dbReference>
<dbReference type="GO" id="GO:0004788">
    <property type="term" value="F:thiamine diphosphokinase activity"/>
    <property type="evidence" value="ECO:0007669"/>
    <property type="project" value="UniProtKB-UniRule"/>
</dbReference>
<dbReference type="Pfam" id="PF04263">
    <property type="entry name" value="TPK_catalytic"/>
    <property type="match status" value="2"/>
</dbReference>
<sequence length="315" mass="34417">MDTACGSIYTWDTRALVEPNESASAPRTALILLNSPLPPQPLFAKLWKTATLRFCADGGANRLYDRFVGGRDGSSLDGQVDQEAWLPDLILGDLDSLREDVRAYYKQQVRAGERAFLLSSVRSLDTEEDHPAPLLQGVTVEQDPDEYSTDLGKNVARLTAIETGALPPPHNPKSPTRTIPTGQQFQIVLIGGLSGRLDQTIHTLHAMTLLAEKEQRDRVWAIGKESAALLLTKGSHELHVDLALFGKTCGILPVGVSEAHVTTKGLEWNLGPNDYMYPTSLSSAVSTSNHLIQEEIKIETDVPVVWTMEVRGGAE</sequence>
<dbReference type="InterPro" id="IPR006282">
    <property type="entry name" value="Thi_PPkinase"/>
</dbReference>
<dbReference type="InterPro" id="IPR016966">
    <property type="entry name" value="Thiamin_pyrophosphokinase_euk"/>
</dbReference>
<dbReference type="InterPro" id="IPR007371">
    <property type="entry name" value="TPK_catalytic"/>
</dbReference>
<keyword evidence="5 7" id="KW-0418">Kinase</keyword>
<evidence type="ECO:0000256" key="3">
    <source>
        <dbReference type="ARBA" id="ARBA00022679"/>
    </source>
</evidence>
<dbReference type="CDD" id="cd07995">
    <property type="entry name" value="TPK"/>
    <property type="match status" value="1"/>
</dbReference>
<dbReference type="Pfam" id="PF04265">
    <property type="entry name" value="TPK_B1_binding"/>
    <property type="match status" value="1"/>
</dbReference>
<evidence type="ECO:0000256" key="6">
    <source>
        <dbReference type="ARBA" id="ARBA00022840"/>
    </source>
</evidence>
<gene>
    <name evidence="9" type="ORF">C6P46_003721</name>
</gene>
<dbReference type="GO" id="GO:0006772">
    <property type="term" value="P:thiamine metabolic process"/>
    <property type="evidence" value="ECO:0007669"/>
    <property type="project" value="InterPro"/>
</dbReference>
<comment type="pathway">
    <text evidence="1 7">Cofactor biosynthesis; thiamine diphosphate biosynthesis; thiamine diphosphate from thiamine: step 1/1.</text>
</comment>
<dbReference type="PANTHER" id="PTHR13622:SF8">
    <property type="entry name" value="THIAMIN PYROPHOSPHOKINASE 1"/>
    <property type="match status" value="1"/>
</dbReference>
<evidence type="ECO:0000256" key="2">
    <source>
        <dbReference type="ARBA" id="ARBA00006785"/>
    </source>
</evidence>
<name>A0A9P7B658_RHOMI</name>
<keyword evidence="10" id="KW-1185">Reference proteome</keyword>
<accession>A0A9P7B658</accession>
<dbReference type="AlphaFoldDB" id="A0A9P7B658"/>
<dbReference type="GO" id="GO:0005524">
    <property type="term" value="F:ATP binding"/>
    <property type="evidence" value="ECO:0007669"/>
    <property type="project" value="UniProtKB-UniRule"/>
</dbReference>
<dbReference type="SMART" id="SM00983">
    <property type="entry name" value="TPK_B1_binding"/>
    <property type="match status" value="1"/>
</dbReference>
<evidence type="ECO:0000256" key="7">
    <source>
        <dbReference type="PIRNR" id="PIRNR031057"/>
    </source>
</evidence>
<evidence type="ECO:0000259" key="8">
    <source>
        <dbReference type="SMART" id="SM00983"/>
    </source>
</evidence>
<dbReference type="InterPro" id="IPR036759">
    <property type="entry name" value="TPK_catalytic_sf"/>
</dbReference>
<dbReference type="GO" id="GO:0009229">
    <property type="term" value="P:thiamine diphosphate biosynthetic process"/>
    <property type="evidence" value="ECO:0007669"/>
    <property type="project" value="UniProtKB-UniRule"/>
</dbReference>
<dbReference type="InterPro" id="IPR007373">
    <property type="entry name" value="Thiamin_PyroPKinase_B1-bd"/>
</dbReference>